<comment type="caution">
    <text evidence="8">The sequence shown here is derived from an EMBL/GenBank/DDBJ whole genome shotgun (WGS) entry which is preliminary data.</text>
</comment>
<proteinExistence type="inferred from homology"/>
<dbReference type="InterPro" id="IPR045843">
    <property type="entry name" value="IND-like"/>
</dbReference>
<dbReference type="InterPro" id="IPR011598">
    <property type="entry name" value="bHLH_dom"/>
</dbReference>
<dbReference type="GO" id="GO:0000978">
    <property type="term" value="F:RNA polymerase II cis-regulatory region sequence-specific DNA binding"/>
    <property type="evidence" value="ECO:0007669"/>
    <property type="project" value="TreeGrafter"/>
</dbReference>
<organism evidence="8 9">
    <name type="scientific">Zingiber officinale</name>
    <name type="common">Ginger</name>
    <name type="synonym">Amomum zingiber</name>
    <dbReference type="NCBI Taxonomy" id="94328"/>
    <lineage>
        <taxon>Eukaryota</taxon>
        <taxon>Viridiplantae</taxon>
        <taxon>Streptophyta</taxon>
        <taxon>Embryophyta</taxon>
        <taxon>Tracheophyta</taxon>
        <taxon>Spermatophyta</taxon>
        <taxon>Magnoliopsida</taxon>
        <taxon>Liliopsida</taxon>
        <taxon>Zingiberales</taxon>
        <taxon>Zingiberaceae</taxon>
        <taxon>Zingiber</taxon>
    </lineage>
</organism>
<keyword evidence="9" id="KW-1185">Reference proteome</keyword>
<keyword evidence="4" id="KW-0804">Transcription</keyword>
<dbReference type="AlphaFoldDB" id="A0A8J5I6C1"/>
<reference evidence="8 9" key="1">
    <citation type="submission" date="2020-08" db="EMBL/GenBank/DDBJ databases">
        <title>Plant Genome Project.</title>
        <authorList>
            <person name="Zhang R.-G."/>
        </authorList>
    </citation>
    <scope>NUCLEOTIDE SEQUENCE [LARGE SCALE GENOMIC DNA]</scope>
    <source>
        <tissue evidence="8">Rhizome</tissue>
    </source>
</reference>
<dbReference type="Gene3D" id="4.10.280.10">
    <property type="entry name" value="Helix-loop-helix DNA-binding domain"/>
    <property type="match status" value="1"/>
</dbReference>
<accession>A0A8J5I6C1</accession>
<evidence type="ECO:0000256" key="1">
    <source>
        <dbReference type="ARBA" id="ARBA00004123"/>
    </source>
</evidence>
<comment type="similarity">
    <text evidence="2">Belongs to the bHLH protein family.</text>
</comment>
<gene>
    <name evidence="8" type="ORF">ZIOFF_001728</name>
</gene>
<evidence type="ECO:0000256" key="6">
    <source>
        <dbReference type="SAM" id="MobiDB-lite"/>
    </source>
</evidence>
<evidence type="ECO:0000256" key="4">
    <source>
        <dbReference type="ARBA" id="ARBA00023163"/>
    </source>
</evidence>
<name>A0A8J5I6C1_ZINOF</name>
<dbReference type="PANTHER" id="PTHR16223:SF238">
    <property type="entry name" value="TRANSCRIPTION FACTOR BHLH114"/>
    <property type="match status" value="1"/>
</dbReference>
<feature type="region of interest" description="Disordered" evidence="6">
    <location>
        <begin position="214"/>
        <end position="252"/>
    </location>
</feature>
<dbReference type="PROSITE" id="PS50888">
    <property type="entry name" value="BHLH"/>
    <property type="match status" value="1"/>
</dbReference>
<dbReference type="InterPro" id="IPR036638">
    <property type="entry name" value="HLH_DNA-bd_sf"/>
</dbReference>
<dbReference type="EMBL" id="JACMSC010000001">
    <property type="protein sequence ID" value="KAG6536668.1"/>
    <property type="molecule type" value="Genomic_DNA"/>
</dbReference>
<dbReference type="GO" id="GO:0046983">
    <property type="term" value="F:protein dimerization activity"/>
    <property type="evidence" value="ECO:0007669"/>
    <property type="project" value="InterPro"/>
</dbReference>
<evidence type="ECO:0000256" key="2">
    <source>
        <dbReference type="ARBA" id="ARBA00005510"/>
    </source>
</evidence>
<dbReference type="GO" id="GO:0000981">
    <property type="term" value="F:DNA-binding transcription factor activity, RNA polymerase II-specific"/>
    <property type="evidence" value="ECO:0007669"/>
    <property type="project" value="TreeGrafter"/>
</dbReference>
<dbReference type="GO" id="GO:0005634">
    <property type="term" value="C:nucleus"/>
    <property type="evidence" value="ECO:0007669"/>
    <property type="project" value="UniProtKB-SubCell"/>
</dbReference>
<keyword evidence="5" id="KW-0539">Nucleus</keyword>
<comment type="subcellular location">
    <subcellularLocation>
        <location evidence="1">Nucleus</location>
    </subcellularLocation>
</comment>
<dbReference type="SUPFAM" id="SSF47459">
    <property type="entry name" value="HLH, helix-loop-helix DNA-binding domain"/>
    <property type="match status" value="1"/>
</dbReference>
<evidence type="ECO:0000256" key="3">
    <source>
        <dbReference type="ARBA" id="ARBA00023015"/>
    </source>
</evidence>
<evidence type="ECO:0000313" key="8">
    <source>
        <dbReference type="EMBL" id="KAG6536668.1"/>
    </source>
</evidence>
<dbReference type="Proteomes" id="UP000734854">
    <property type="component" value="Unassembled WGS sequence"/>
</dbReference>
<dbReference type="CDD" id="cd11393">
    <property type="entry name" value="bHLH_AtbHLH_like"/>
    <property type="match status" value="1"/>
</dbReference>
<protein>
    <recommendedName>
        <fullName evidence="7">BHLH domain-containing protein</fullName>
    </recommendedName>
</protein>
<dbReference type="InterPro" id="IPR045239">
    <property type="entry name" value="bHLH95_bHLH"/>
</dbReference>
<evidence type="ECO:0000256" key="5">
    <source>
        <dbReference type="ARBA" id="ARBA00023242"/>
    </source>
</evidence>
<feature type="domain" description="BHLH" evidence="7">
    <location>
        <begin position="245"/>
        <end position="294"/>
    </location>
</feature>
<sequence length="363" mass="40442">MAEELCRSAGESSWWYSSTDASSSLSYKESISAPPPACDISIVPREEAYDAIKLQQFFHRPQFSTFNWTAHDQPFLLNGWRSGENGGLVHGAMLQMEDHHASTAVRDIFPFEQHRICNEFGSMERIKAQPQYCAFDTPDDDQVAIQLPPVPLMHVPSSWNSLSQLLKSTTLMAQKQHESSFNNQLQFGRNTTTTTSPFWNASFIMEPKAILRNPTATINSGGDRESCSSSTQKTESKPAVKKPRIGTPSPLPTFKVRKEKLGDRITALQQLVSPFGKTDTASVLQEAFEYIKFLHDQVSVGARSSLTMISDMYNSRKGDEGKRVVDLRSRGLCLVPIASTFPVVSETASPDFWHPALLGATFR</sequence>
<evidence type="ECO:0000313" key="9">
    <source>
        <dbReference type="Proteomes" id="UP000734854"/>
    </source>
</evidence>
<dbReference type="PANTHER" id="PTHR16223">
    <property type="entry name" value="TRANSCRIPTION FACTOR BHLH83-RELATED"/>
    <property type="match status" value="1"/>
</dbReference>
<evidence type="ECO:0000259" key="7">
    <source>
        <dbReference type="PROSITE" id="PS50888"/>
    </source>
</evidence>
<keyword evidence="3" id="KW-0805">Transcription regulation</keyword>